<evidence type="ECO:0000256" key="1">
    <source>
        <dbReference type="ARBA" id="ARBA00022741"/>
    </source>
</evidence>
<feature type="region of interest" description="Disordered" evidence="4">
    <location>
        <begin position="656"/>
        <end position="704"/>
    </location>
</feature>
<feature type="region of interest" description="Disordered" evidence="4">
    <location>
        <begin position="968"/>
        <end position="992"/>
    </location>
</feature>
<name>A0AB34G6V0_9HYPO</name>
<accession>A0AB34G6V0</accession>
<feature type="compositionally biased region" description="Low complexity" evidence="4">
    <location>
        <begin position="681"/>
        <end position="704"/>
    </location>
</feature>
<feature type="region of interest" description="Disordered" evidence="4">
    <location>
        <begin position="252"/>
        <end position="274"/>
    </location>
</feature>
<dbReference type="GO" id="GO:0005524">
    <property type="term" value="F:ATP binding"/>
    <property type="evidence" value="ECO:0007669"/>
    <property type="project" value="UniProtKB-KW"/>
</dbReference>
<dbReference type="AlphaFoldDB" id="A0AB34G6V0"/>
<dbReference type="SMART" id="SM00382">
    <property type="entry name" value="AAA"/>
    <property type="match status" value="2"/>
</dbReference>
<evidence type="ECO:0000259" key="5">
    <source>
        <dbReference type="SMART" id="SM00382"/>
    </source>
</evidence>
<dbReference type="PANTHER" id="PTHR23077:SF27">
    <property type="entry name" value="ATPASE FAMILY GENE 2 PROTEIN HOMOLOG A"/>
    <property type="match status" value="1"/>
</dbReference>
<organism evidence="6 7">
    <name type="scientific">Purpureocillium lavendulum</name>
    <dbReference type="NCBI Taxonomy" id="1247861"/>
    <lineage>
        <taxon>Eukaryota</taxon>
        <taxon>Fungi</taxon>
        <taxon>Dikarya</taxon>
        <taxon>Ascomycota</taxon>
        <taxon>Pezizomycotina</taxon>
        <taxon>Sordariomycetes</taxon>
        <taxon>Hypocreomycetidae</taxon>
        <taxon>Hypocreales</taxon>
        <taxon>Ophiocordycipitaceae</taxon>
        <taxon>Purpureocillium</taxon>
    </lineage>
</organism>
<feature type="domain" description="AAA+ ATPase" evidence="5">
    <location>
        <begin position="469"/>
        <end position="601"/>
    </location>
</feature>
<dbReference type="PROSITE" id="PS00674">
    <property type="entry name" value="AAA"/>
    <property type="match status" value="1"/>
</dbReference>
<sequence length="1034" mass="111534">MPVARREAVEVAGVEVGAQAVDGEHEARVRLADGGGRGGLLDDEGRRRRRRGGGGNIDAAVVSLRAPLAPDDDEDDEEYDDDDDDDDQGNEDEMRRAKTGSAVSSSSFDGAGKRSRAAGGARGGIMRADGGRDGASMAGARRVRPEGRYGTRARVEAIMAPRNGSRRVVECEVQAQGRQFNPIASPAMAPKHIDAKVRPLANNTGLEKASLQGAARVYVTKDAFLALTSSSLESRVCLVEKLAPSSTTIAAANSNHTAGDGDESLPPPPPPPQRREALLCAHPQGMSANVVQMTRAFLDASGFKLGDQVRIVLAENPAAVDAEEVLVEDATPDDDKTTAEARQSPSWKLSWEFSLAVSMNRAEQVFPGMVFEGVNVNKFRRSFKVVSVNAQAGNLARFRLASSAVRIAQPGEQPLLLAADATAPGAAGAPQAGGDLVVTGVPGLTSQVATLNRFLRGFTRPFWVQDERESCGVVIHGGRGTGKTFILRRIEQTGWGRAHWVKPTDKLSTLRETFKQAFAAQPSVIFIDGLDKITAKDRTNRESVIETLAEELDALSAHAHATGSLPRVVVVATCQDWMTDVPEPLQKRSRFRKNIALPIPRAAERLEILRWLDPPLRPADKDSCLLGISQKTHAYNGDDLANLVLNAKEILGTRLDEEQQQQQSVEAQRDDDNTASGKTVLPNGQRPLPLPPQQDEQQQQQQHYLTPDDMEAALRVTRPTAMHDINLKPPTIHWRDVGGQESLKRVLRRMIKNTKNTNPASARVLRHPPKGLLLYGPPGCSKTLSAQAMATESGFNFFAVKGAELLNMYVGESERAVRTLFERARAASPSIIFFDEIDSIGGQRAGGGSSSSAAAASRSTGAVNMLTTLLTEMDGFESLTGVLVLAATNRPEAIDPALLRPGRFDQVLYVGAPDRTAREAVFAVHLRGLALAPDVDVPELARLAEGYSGAEIKAICNEAGLAVLDRFDDEEEGEAETRGDKQRAGAEGEKGGATAKLEIAMADLVDAIDRTPRNITAEMVEGYEDWRRQFKRLT</sequence>
<dbReference type="Proteomes" id="UP001163105">
    <property type="component" value="Unassembled WGS sequence"/>
</dbReference>
<dbReference type="GO" id="GO:0016887">
    <property type="term" value="F:ATP hydrolysis activity"/>
    <property type="evidence" value="ECO:0007669"/>
    <property type="project" value="InterPro"/>
</dbReference>
<dbReference type="GO" id="GO:0005737">
    <property type="term" value="C:cytoplasm"/>
    <property type="evidence" value="ECO:0007669"/>
    <property type="project" value="TreeGrafter"/>
</dbReference>
<dbReference type="InterPro" id="IPR003960">
    <property type="entry name" value="ATPase_AAA_CS"/>
</dbReference>
<dbReference type="Pfam" id="PF00004">
    <property type="entry name" value="AAA"/>
    <property type="match status" value="2"/>
</dbReference>
<feature type="compositionally biased region" description="Basic and acidic residues" evidence="4">
    <location>
        <begin position="975"/>
        <end position="990"/>
    </location>
</feature>
<evidence type="ECO:0000256" key="2">
    <source>
        <dbReference type="ARBA" id="ARBA00022840"/>
    </source>
</evidence>
<reference evidence="6" key="1">
    <citation type="submission" date="2023-01" db="EMBL/GenBank/DDBJ databases">
        <title>The growth and conidiation of Purpureocillium lavendulum are regulated by nitrogen source and histone H3K14 acetylation.</title>
        <authorList>
            <person name="Tang P."/>
            <person name="Han J."/>
            <person name="Zhang C."/>
            <person name="Tang P."/>
            <person name="Qi F."/>
            <person name="Zhang K."/>
            <person name="Liang L."/>
        </authorList>
    </citation>
    <scope>NUCLEOTIDE SEQUENCE</scope>
    <source>
        <strain evidence="6">YMF1.00683</strain>
    </source>
</reference>
<comment type="caution">
    <text evidence="6">The sequence shown here is derived from an EMBL/GenBank/DDBJ whole genome shotgun (WGS) entry which is preliminary data.</text>
</comment>
<dbReference type="PANTHER" id="PTHR23077">
    <property type="entry name" value="AAA-FAMILY ATPASE"/>
    <property type="match status" value="1"/>
</dbReference>
<gene>
    <name evidence="6" type="primary">AFG2</name>
    <name evidence="6" type="ORF">O9K51_01885</name>
</gene>
<feature type="domain" description="AAA+ ATPase" evidence="5">
    <location>
        <begin position="768"/>
        <end position="914"/>
    </location>
</feature>
<dbReference type="InterPro" id="IPR050168">
    <property type="entry name" value="AAA_ATPase_domain"/>
</dbReference>
<evidence type="ECO:0000313" key="7">
    <source>
        <dbReference type="Proteomes" id="UP001163105"/>
    </source>
</evidence>
<evidence type="ECO:0000256" key="3">
    <source>
        <dbReference type="ARBA" id="ARBA00023054"/>
    </source>
</evidence>
<evidence type="ECO:0000256" key="4">
    <source>
        <dbReference type="SAM" id="MobiDB-lite"/>
    </source>
</evidence>
<proteinExistence type="predicted"/>
<dbReference type="Gene3D" id="1.10.8.60">
    <property type="match status" value="2"/>
</dbReference>
<dbReference type="EMBL" id="JAQHRD010000001">
    <property type="protein sequence ID" value="KAJ6447110.1"/>
    <property type="molecule type" value="Genomic_DNA"/>
</dbReference>
<keyword evidence="2" id="KW-0067">ATP-binding</keyword>
<dbReference type="InterPro" id="IPR003593">
    <property type="entry name" value="AAA+_ATPase"/>
</dbReference>
<dbReference type="Pfam" id="PF17862">
    <property type="entry name" value="AAA_lid_3"/>
    <property type="match status" value="1"/>
</dbReference>
<dbReference type="InterPro" id="IPR041569">
    <property type="entry name" value="AAA_lid_3"/>
</dbReference>
<keyword evidence="3" id="KW-0175">Coiled coil</keyword>
<evidence type="ECO:0000313" key="6">
    <source>
        <dbReference type="EMBL" id="KAJ6447110.1"/>
    </source>
</evidence>
<dbReference type="SUPFAM" id="SSF52540">
    <property type="entry name" value="P-loop containing nucleoside triphosphate hydrolases"/>
    <property type="match status" value="2"/>
</dbReference>
<dbReference type="Gene3D" id="3.40.50.300">
    <property type="entry name" value="P-loop containing nucleotide triphosphate hydrolases"/>
    <property type="match status" value="2"/>
</dbReference>
<dbReference type="InterPro" id="IPR003959">
    <property type="entry name" value="ATPase_AAA_core"/>
</dbReference>
<protein>
    <submittedName>
        <fullName evidence="6">ATPase</fullName>
    </submittedName>
</protein>
<keyword evidence="7" id="KW-1185">Reference proteome</keyword>
<dbReference type="FunFam" id="3.40.50.300:FF:001025">
    <property type="entry name" value="ATPase family, AAA domain-containing 2B"/>
    <property type="match status" value="1"/>
</dbReference>
<dbReference type="InterPro" id="IPR027417">
    <property type="entry name" value="P-loop_NTPase"/>
</dbReference>
<feature type="region of interest" description="Disordered" evidence="4">
    <location>
        <begin position="27"/>
        <end position="146"/>
    </location>
</feature>
<feature type="compositionally biased region" description="Acidic residues" evidence="4">
    <location>
        <begin position="70"/>
        <end position="91"/>
    </location>
</feature>
<keyword evidence="1" id="KW-0547">Nucleotide-binding</keyword>